<evidence type="ECO:0000259" key="8">
    <source>
        <dbReference type="Pfam" id="PF00482"/>
    </source>
</evidence>
<evidence type="ECO:0000256" key="4">
    <source>
        <dbReference type="ARBA" id="ARBA00022692"/>
    </source>
</evidence>
<dbReference type="Gene3D" id="1.20.81.30">
    <property type="entry name" value="Type II secretion system (T2SS), domain F"/>
    <property type="match status" value="2"/>
</dbReference>
<evidence type="ECO:0000256" key="3">
    <source>
        <dbReference type="ARBA" id="ARBA00022475"/>
    </source>
</evidence>
<dbReference type="OrthoDB" id="1733538at2"/>
<gene>
    <name evidence="9" type="ORF">ETP43_15350</name>
</gene>
<comment type="caution">
    <text evidence="9">The sequence shown here is derived from an EMBL/GenBank/DDBJ whole genome shotgun (WGS) entry which is preliminary data.</text>
</comment>
<comment type="similarity">
    <text evidence="2">Belongs to the GSP F family.</text>
</comment>
<proteinExistence type="inferred from homology"/>
<dbReference type="GO" id="GO:0005886">
    <property type="term" value="C:plasma membrane"/>
    <property type="evidence" value="ECO:0007669"/>
    <property type="project" value="UniProtKB-SubCell"/>
</dbReference>
<keyword evidence="6 7" id="KW-0472">Membrane</keyword>
<dbReference type="Pfam" id="PF00482">
    <property type="entry name" value="T2SSF"/>
    <property type="match status" value="2"/>
</dbReference>
<evidence type="ECO:0000256" key="6">
    <source>
        <dbReference type="ARBA" id="ARBA00023136"/>
    </source>
</evidence>
<dbReference type="InterPro" id="IPR018076">
    <property type="entry name" value="T2SS_GspF_dom"/>
</dbReference>
<feature type="transmembrane region" description="Helical" evidence="7">
    <location>
        <begin position="322"/>
        <end position="345"/>
    </location>
</feature>
<dbReference type="PRINTS" id="PR00812">
    <property type="entry name" value="BCTERIALGSPF"/>
</dbReference>
<dbReference type="InterPro" id="IPR003004">
    <property type="entry name" value="GspF/PilC"/>
</dbReference>
<dbReference type="PANTHER" id="PTHR30012:SF0">
    <property type="entry name" value="TYPE II SECRETION SYSTEM PROTEIN F-RELATED"/>
    <property type="match status" value="1"/>
</dbReference>
<evidence type="ECO:0000313" key="10">
    <source>
        <dbReference type="Proteomes" id="UP000290106"/>
    </source>
</evidence>
<keyword evidence="10" id="KW-1185">Reference proteome</keyword>
<feature type="domain" description="Type II secretion system protein GspF" evidence="8">
    <location>
        <begin position="16"/>
        <end position="138"/>
    </location>
</feature>
<dbReference type="RefSeq" id="WP_129259114.1">
    <property type="nucleotide sequence ID" value="NZ_SDKC01000001.1"/>
</dbReference>
<evidence type="ECO:0000313" key="9">
    <source>
        <dbReference type="EMBL" id="RXS76441.1"/>
    </source>
</evidence>
<comment type="subcellular location">
    <subcellularLocation>
        <location evidence="1">Cell membrane</location>
        <topology evidence="1">Multi-pass membrane protein</topology>
    </subcellularLocation>
</comment>
<evidence type="ECO:0000256" key="2">
    <source>
        <dbReference type="ARBA" id="ARBA00005745"/>
    </source>
</evidence>
<feature type="domain" description="Type II secretion system protein GspF" evidence="8">
    <location>
        <begin position="218"/>
        <end position="340"/>
    </location>
</feature>
<dbReference type="AlphaFoldDB" id="A0A4Q1RKT6"/>
<reference evidence="9 10" key="1">
    <citation type="submission" date="2019-01" db="EMBL/GenBank/DDBJ databases">
        <title>Blautia sp. nov. KGMB01111 isolated human feces.</title>
        <authorList>
            <person name="Park J.-E."/>
            <person name="Kim J.-S."/>
            <person name="Park S.-H."/>
        </authorList>
    </citation>
    <scope>NUCLEOTIDE SEQUENCE [LARGE SCALE GENOMIC DNA]</scope>
    <source>
        <strain evidence="9 10">KGMB01111</strain>
    </source>
</reference>
<dbReference type="PANTHER" id="PTHR30012">
    <property type="entry name" value="GENERAL SECRETION PATHWAY PROTEIN"/>
    <property type="match status" value="1"/>
</dbReference>
<protein>
    <submittedName>
        <fullName evidence="9">Type II secretion system F family protein</fullName>
    </submittedName>
</protein>
<sequence>MNKKQQPFFNPELSGFCSQMAMILHSGISPLEGITIMLEDSTSEQEKEILQKILDTLMETADFSLSLKETGLFPSYLVHMVQIGEETGTLDEVMSALGEHYEREDSIAKSIRNAVTYPMIMIGMMLVVILVLLVKVMPIFNQVFVQLGTEMTGFSGALMQIGNAISRYSVVLVVLLAATAAALFFGSRTEKGKAVLAKFAKHFRFFSSMAQQQAGCRFADVMNLALRSGLTPERGLELAAMLNQDPDFQIKLDDCQKQVNEGEDLSHALFTSGILTGTYARLASIGQKTGSMDQVMKQVSDMYQEEIDTRISNTLAVLEPSLIIGLSLIVGIILLSVMLPLMGIMSGI</sequence>
<name>A0A4Q1RKT6_9FIRM</name>
<accession>A0A4Q1RKT6</accession>
<organism evidence="9 10">
    <name type="scientific">Blautia faecicola</name>
    <dbReference type="NCBI Taxonomy" id="2509240"/>
    <lineage>
        <taxon>Bacteria</taxon>
        <taxon>Bacillati</taxon>
        <taxon>Bacillota</taxon>
        <taxon>Clostridia</taxon>
        <taxon>Lachnospirales</taxon>
        <taxon>Lachnospiraceae</taxon>
        <taxon>Blautia</taxon>
    </lineage>
</organism>
<dbReference type="EMBL" id="SDKC01000001">
    <property type="protein sequence ID" value="RXS76441.1"/>
    <property type="molecule type" value="Genomic_DNA"/>
</dbReference>
<evidence type="ECO:0000256" key="7">
    <source>
        <dbReference type="SAM" id="Phobius"/>
    </source>
</evidence>
<keyword evidence="5 7" id="KW-1133">Transmembrane helix</keyword>
<dbReference type="Proteomes" id="UP000290106">
    <property type="component" value="Unassembled WGS sequence"/>
</dbReference>
<feature type="transmembrane region" description="Helical" evidence="7">
    <location>
        <begin position="119"/>
        <end position="145"/>
    </location>
</feature>
<feature type="transmembrane region" description="Helical" evidence="7">
    <location>
        <begin position="165"/>
        <end position="185"/>
    </location>
</feature>
<dbReference type="InterPro" id="IPR042094">
    <property type="entry name" value="T2SS_GspF_sf"/>
</dbReference>
<evidence type="ECO:0000256" key="1">
    <source>
        <dbReference type="ARBA" id="ARBA00004651"/>
    </source>
</evidence>
<keyword evidence="4 7" id="KW-0812">Transmembrane</keyword>
<keyword evidence="3" id="KW-1003">Cell membrane</keyword>
<evidence type="ECO:0000256" key="5">
    <source>
        <dbReference type="ARBA" id="ARBA00022989"/>
    </source>
</evidence>